<organism evidence="2 3">
    <name type="scientific">Kosmotoga pacifica</name>
    <dbReference type="NCBI Taxonomy" id="1330330"/>
    <lineage>
        <taxon>Bacteria</taxon>
        <taxon>Thermotogati</taxon>
        <taxon>Thermotogota</taxon>
        <taxon>Thermotogae</taxon>
        <taxon>Kosmotogales</taxon>
        <taxon>Kosmotogaceae</taxon>
        <taxon>Kosmotoga</taxon>
    </lineage>
</organism>
<sequence length="568" mass="63055">MFINGKSVKSLIELISGYTRSRGSASYRELLEKLIAHLVASGVPSDSIYVKEYACDGKTRYGNFTSTMIWEPVSAELWISKPKEMFITSLRNSPNALLFGSAPTGGRVELPLVEYEGPGDYSGKAVLAKEHPMKLFKETVVKSGAKAIIVSYMRGKCPEIGREPESNPNVVNYLSIPSTQKDFEYGAFGFSVSEKKYNLLKEHIKGGNAWITAEVDVKVSKGSLQVLEIDLTRGSHMSYALITAHLCHPYPGANDNASGAALAVEIAKIVALSEGFPPIKIVLLPEFYGSAPYVLELKKNHELPSLSINLDMVGEDQTKTGSSMLLTETPPVLPKRFDFIIEYFLLKNIRRCDGIPVKKYYRIPYSAGSDHSVFSAMGISSPFLGHLPDRFYHTDADNLDKVDCGELEWIGNSVLESLQNISSPRLEVDLYVKSKAISEFVFYCEKMKEKPGSKELFKVFLQSYEAVKYGFSSLYSENAFISSVTPLLPKFEGSIGFDWLSDLPEGILKPLKQNVTSLAELITVVANIIGSRESAELFASIYYDLPQDKVSEFVQFLIDKGYFVEGEF</sequence>
<dbReference type="AlphaFoldDB" id="A0A0G2Z5F7"/>
<evidence type="ECO:0000259" key="1">
    <source>
        <dbReference type="Pfam" id="PF04389"/>
    </source>
</evidence>
<reference evidence="2 3" key="1">
    <citation type="submission" date="2015-04" db="EMBL/GenBank/DDBJ databases">
        <title>Complete Genome Sequence of Kosmotoga pacifica SLHLJ1.</title>
        <authorList>
            <person name="Jiang L.J."/>
            <person name="Shao Z.Z."/>
            <person name="Jebbar M."/>
        </authorList>
    </citation>
    <scope>NUCLEOTIDE SEQUENCE [LARGE SCALE GENOMIC DNA]</scope>
    <source>
        <strain evidence="2 3">SLHLJ1</strain>
    </source>
</reference>
<protein>
    <recommendedName>
        <fullName evidence="1">Peptidase M28 domain-containing protein</fullName>
    </recommendedName>
</protein>
<dbReference type="Proteomes" id="UP000035159">
    <property type="component" value="Chromosome"/>
</dbReference>
<accession>A0A0G2Z5F7</accession>
<proteinExistence type="predicted"/>
<dbReference type="Pfam" id="PF04389">
    <property type="entry name" value="Peptidase_M28"/>
    <property type="match status" value="1"/>
</dbReference>
<feature type="domain" description="Peptidase M28" evidence="1">
    <location>
        <begin position="235"/>
        <end position="416"/>
    </location>
</feature>
<dbReference type="EMBL" id="CP011232">
    <property type="protein sequence ID" value="AKI96802.1"/>
    <property type="molecule type" value="Genomic_DNA"/>
</dbReference>
<evidence type="ECO:0000313" key="2">
    <source>
        <dbReference type="EMBL" id="AKI96802.1"/>
    </source>
</evidence>
<dbReference type="PATRIC" id="fig|1330330.3.peg.421"/>
<keyword evidence="3" id="KW-1185">Reference proteome</keyword>
<dbReference type="OrthoDB" id="345880at2"/>
<dbReference type="SUPFAM" id="SSF53187">
    <property type="entry name" value="Zn-dependent exopeptidases"/>
    <property type="match status" value="1"/>
</dbReference>
<dbReference type="STRING" id="1330330.IX53_02055"/>
<dbReference type="Gene3D" id="3.40.630.10">
    <property type="entry name" value="Zn peptidases"/>
    <property type="match status" value="1"/>
</dbReference>
<gene>
    <name evidence="2" type="ORF">IX53_02055</name>
</gene>
<dbReference type="RefSeq" id="WP_047753937.1">
    <property type="nucleotide sequence ID" value="NZ_CAJUHA010000004.1"/>
</dbReference>
<dbReference type="KEGG" id="kpf:IX53_02055"/>
<evidence type="ECO:0000313" key="3">
    <source>
        <dbReference type="Proteomes" id="UP000035159"/>
    </source>
</evidence>
<name>A0A0G2Z5F7_9BACT</name>
<dbReference type="InterPro" id="IPR007484">
    <property type="entry name" value="Peptidase_M28"/>
</dbReference>